<sequence>MDMLTNLASSAVANITISTIINAIKTSAEVTFQIYVNAECNKETTLIMTNRVKNAESIIEEFMRNDEEKFKRREFVIVLKRLESVLIKIKEFSEKVSKLKGYKQFTDAKEVKSKYEQLTEEYDTCIRDLLLHSAYYIANNDTKIEESQKVDKDLEETEKVPTLKDFDDKLDVLLAQKIAKQPSDINVKRIEPNELTDSLVPQKKNTLDNSIKKFYGTIEVACKNFQDSEDFRGHLAILEKLDHPYIRRFYGLSYVDIREVMVFEWAEYGSLKDLYNNYNIPWTRKLQIIRDICRGLVFLRNVNILHHDVRCENVLVPHNLDPKLGNFRYARTLEGTTTNLSDLVTMIIRWMAPELLMKYEKKNHAEKVYTFNCEMFSFGMLIWELCYEKLPYEDWGFIEISKHVLSDKREKLPYGKFDNQDDAKLQKELIEIIKNTWKQIPEDRITITKLYIKLEELAAEYPILPEEPKLLKNGTLDLEGDLMDLEKNETLDLERDLMDIEKNKNEDSESSNYGESNNNNKDIKGKKRASSPVKTLQPKRQK</sequence>
<keyword evidence="2" id="KW-1185">Reference proteome</keyword>
<evidence type="ECO:0000313" key="2">
    <source>
        <dbReference type="Proteomes" id="UP000789702"/>
    </source>
</evidence>
<dbReference type="Proteomes" id="UP000789702">
    <property type="component" value="Unassembled WGS sequence"/>
</dbReference>
<comment type="caution">
    <text evidence="1">The sequence shown here is derived from an EMBL/GenBank/DDBJ whole genome shotgun (WGS) entry which is preliminary data.</text>
</comment>
<proteinExistence type="predicted"/>
<accession>A0ACA9KK52</accession>
<dbReference type="EMBL" id="CAJVPU010001265">
    <property type="protein sequence ID" value="CAG8476139.1"/>
    <property type="molecule type" value="Genomic_DNA"/>
</dbReference>
<name>A0ACA9KK52_9GLOM</name>
<protein>
    <submittedName>
        <fullName evidence="1">7192_t:CDS:1</fullName>
    </submittedName>
</protein>
<organism evidence="1 2">
    <name type="scientific">Dentiscutata heterogama</name>
    <dbReference type="NCBI Taxonomy" id="1316150"/>
    <lineage>
        <taxon>Eukaryota</taxon>
        <taxon>Fungi</taxon>
        <taxon>Fungi incertae sedis</taxon>
        <taxon>Mucoromycota</taxon>
        <taxon>Glomeromycotina</taxon>
        <taxon>Glomeromycetes</taxon>
        <taxon>Diversisporales</taxon>
        <taxon>Gigasporaceae</taxon>
        <taxon>Dentiscutata</taxon>
    </lineage>
</organism>
<reference evidence="1" key="1">
    <citation type="submission" date="2021-06" db="EMBL/GenBank/DDBJ databases">
        <authorList>
            <person name="Kallberg Y."/>
            <person name="Tangrot J."/>
            <person name="Rosling A."/>
        </authorList>
    </citation>
    <scope>NUCLEOTIDE SEQUENCE</scope>
    <source>
        <strain evidence="1">IL203A</strain>
    </source>
</reference>
<gene>
    <name evidence="1" type="ORF">DHETER_LOCUS1928</name>
</gene>
<evidence type="ECO:0000313" key="1">
    <source>
        <dbReference type="EMBL" id="CAG8476139.1"/>
    </source>
</evidence>